<evidence type="ECO:0000256" key="2">
    <source>
        <dbReference type="ARBA" id="ARBA00009288"/>
    </source>
</evidence>
<comment type="cofactor">
    <cofactor evidence="13">
        <name>heme c</name>
        <dbReference type="ChEBI" id="CHEBI:61717"/>
    </cofactor>
    <text evidence="13">Binds 5 heme c groups covalently per monomer.</text>
</comment>
<evidence type="ECO:0000256" key="10">
    <source>
        <dbReference type="ARBA" id="ARBA00023002"/>
    </source>
</evidence>
<evidence type="ECO:0000256" key="4">
    <source>
        <dbReference type="ARBA" id="ARBA00022617"/>
    </source>
</evidence>
<dbReference type="Gene3D" id="1.10.1130.10">
    <property type="entry name" value="Flavocytochrome C3, Chain A"/>
    <property type="match status" value="1"/>
</dbReference>
<organism evidence="14 15">
    <name type="scientific">Endozoicomonas lisbonensis</name>
    <dbReference type="NCBI Taxonomy" id="3120522"/>
    <lineage>
        <taxon>Bacteria</taxon>
        <taxon>Pseudomonadati</taxon>
        <taxon>Pseudomonadota</taxon>
        <taxon>Gammaproteobacteria</taxon>
        <taxon>Oceanospirillales</taxon>
        <taxon>Endozoicomonadaceae</taxon>
        <taxon>Endozoicomonas</taxon>
    </lineage>
</organism>
<proteinExistence type="inferred from homology"/>
<feature type="binding site" description="axial binding residue" evidence="13">
    <location>
        <position position="124"/>
    </location>
    <ligand>
        <name>heme c</name>
        <dbReference type="ChEBI" id="CHEBI:61717"/>
        <label>1</label>
    </ligand>
    <ligandPart>
        <name>Fe</name>
        <dbReference type="ChEBI" id="CHEBI:18248"/>
    </ligandPart>
</feature>
<keyword evidence="8 13" id="KW-0106">Calcium</keyword>
<feature type="chain" id="PRO_5044915646" description="Cytochrome c-552" evidence="13">
    <location>
        <begin position="24"/>
        <end position="469"/>
    </location>
</feature>
<sequence precursor="true">MSGLRALTAGVLLTFLTTGISFAANKGLEARNELFRDGFPRQYETWHNTSDMDFESKHLGNKMEDMLEKDPRLVVLWAGYGFSRDYNAPRGHMYALKDMRETLRTGSPKGPDDGPMPNACWTCKSPDVTRLIATEGSEKFFEGKWASKGNKVVNTIGCIDCHDASKKEMPLKAGRPFLNDALVSMGKDPAAKTVQDNKSLVCAQCHSEYYFSGKNNEVVFPWANGIEAESVEAYFDQREFADWTHALSRAPMLKAQHPGWEIWQLGVHGRNNVACADCHMPKRSDKGVTFTDHQIVSPLRDVQATCKTCHTQDEKYLLEVTYARQDQVEEIKIKTEDQLVRAHIEAKAAWDAGATEKEMQKALTLIRHAQWRWDYSIASHGASFHAPEEVLRILGSAMEKAGEARLEISRVLSRHGVNDEIKMPDISTKAKAQAYIGLDMDKLNAEKKEFIENTLPKWDAQAREADLLL</sequence>
<evidence type="ECO:0000313" key="15">
    <source>
        <dbReference type="Proteomes" id="UP001549366"/>
    </source>
</evidence>
<feature type="binding site" description="axial binding residue" evidence="13">
    <location>
        <position position="279"/>
    </location>
    <ligand>
        <name>heme c</name>
        <dbReference type="ChEBI" id="CHEBI:61717"/>
        <label>4</label>
    </ligand>
    <ligandPart>
        <name>Fe</name>
        <dbReference type="ChEBI" id="CHEBI:18248"/>
    </ligandPart>
</feature>
<dbReference type="RefSeq" id="WP_354009406.1">
    <property type="nucleotide sequence ID" value="NZ_JBEWTA010000001.1"/>
</dbReference>
<keyword evidence="7 13" id="KW-0574">Periplasm</keyword>
<keyword evidence="4 13" id="KW-0349">Heme</keyword>
<feature type="binding site" description="covalent" evidence="13">
    <location>
        <position position="161"/>
    </location>
    <ligand>
        <name>heme c</name>
        <dbReference type="ChEBI" id="CHEBI:61717"/>
        <label>2</label>
    </ligand>
</feature>
<evidence type="ECO:0000256" key="11">
    <source>
        <dbReference type="ARBA" id="ARBA00023004"/>
    </source>
</evidence>
<feature type="binding site" description="axial binding residue" evidence="13">
    <location>
        <position position="293"/>
    </location>
    <ligand>
        <name>heme c</name>
        <dbReference type="ChEBI" id="CHEBI:61717"/>
        <label>2</label>
    </ligand>
    <ligandPart>
        <name>Fe</name>
        <dbReference type="ChEBI" id="CHEBI:18248"/>
    </ligandPart>
</feature>
<keyword evidence="5 13" id="KW-0479">Metal-binding</keyword>
<feature type="binding site" evidence="13">
    <location>
        <position position="254"/>
    </location>
    <ligand>
        <name>Ca(2+)</name>
        <dbReference type="ChEBI" id="CHEBI:29108"/>
    </ligand>
</feature>
<dbReference type="InterPro" id="IPR003321">
    <property type="entry name" value="Cyt_c552"/>
</dbReference>
<dbReference type="InterPro" id="IPR017570">
    <property type="entry name" value="Cyt_c_NO2Rdtase_formate-dep"/>
</dbReference>
<comment type="catalytic activity">
    <reaction evidence="12 13">
        <text>6 Fe(III)-[cytochrome c] + NH4(+) + 2 H2O = 6 Fe(II)-[cytochrome c] + nitrite + 8 H(+)</text>
        <dbReference type="Rhea" id="RHEA:13089"/>
        <dbReference type="Rhea" id="RHEA-COMP:10350"/>
        <dbReference type="Rhea" id="RHEA-COMP:14399"/>
        <dbReference type="ChEBI" id="CHEBI:15377"/>
        <dbReference type="ChEBI" id="CHEBI:15378"/>
        <dbReference type="ChEBI" id="CHEBI:16301"/>
        <dbReference type="ChEBI" id="CHEBI:28938"/>
        <dbReference type="ChEBI" id="CHEBI:29033"/>
        <dbReference type="ChEBI" id="CHEBI:29034"/>
        <dbReference type="EC" id="1.7.2.2"/>
    </reaction>
</comment>
<evidence type="ECO:0000313" key="14">
    <source>
        <dbReference type="EMBL" id="MET4759421.1"/>
    </source>
</evidence>
<feature type="binding site" description="axial binding residue" evidence="13">
    <location>
        <position position="310"/>
    </location>
    <ligand>
        <name>heme c</name>
        <dbReference type="ChEBI" id="CHEBI:61717"/>
        <label>5</label>
    </ligand>
    <ligandPart>
        <name>Fe</name>
        <dbReference type="ChEBI" id="CHEBI:18248"/>
    </ligandPart>
</feature>
<evidence type="ECO:0000256" key="8">
    <source>
        <dbReference type="ARBA" id="ARBA00022837"/>
    </source>
</evidence>
<comment type="cofactor">
    <cofactor evidence="13">
        <name>Ca(2+)</name>
        <dbReference type="ChEBI" id="CHEBI:29108"/>
    </cofactor>
    <text evidence="13">Binds 1 Ca(2+) ion per monomer.</text>
</comment>
<dbReference type="CDD" id="cd00548">
    <property type="entry name" value="NrfA-like"/>
    <property type="match status" value="1"/>
</dbReference>
<comment type="pathway">
    <text evidence="13">Nitrogen metabolism; nitrate reduction (assimilation).</text>
</comment>
<evidence type="ECO:0000256" key="6">
    <source>
        <dbReference type="ARBA" id="ARBA00022729"/>
    </source>
</evidence>
<feature type="binding site" description="covalent" evidence="13">
    <location>
        <position position="120"/>
    </location>
    <ligand>
        <name>heme c</name>
        <dbReference type="ChEBI" id="CHEBI:61717"/>
        <label>1</label>
    </ligand>
</feature>
<evidence type="ECO:0000256" key="12">
    <source>
        <dbReference type="ARBA" id="ARBA00049131"/>
    </source>
</evidence>
<feature type="binding site" description="axial binding residue" evidence="13">
    <location>
        <position position="206"/>
    </location>
    <ligand>
        <name>heme c</name>
        <dbReference type="ChEBI" id="CHEBI:61717"/>
        <label>3</label>
    </ligand>
    <ligandPart>
        <name>Fe</name>
        <dbReference type="ChEBI" id="CHEBI:18248"/>
    </ligandPart>
</feature>
<keyword evidence="6 13" id="KW-0732">Signal</keyword>
<keyword evidence="11 13" id="KW-0408">Iron</keyword>
<feature type="binding site" description="axial binding residue" evidence="13">
    <location>
        <position position="162"/>
    </location>
    <ligand>
        <name>heme c</name>
        <dbReference type="ChEBI" id="CHEBI:61717"/>
        <label>2</label>
    </ligand>
    <ligandPart>
        <name>Fe</name>
        <dbReference type="ChEBI" id="CHEBI:18248"/>
    </ligandPart>
</feature>
<name>A0ABV2SQ43_9GAMM</name>
<evidence type="ECO:0000256" key="13">
    <source>
        <dbReference type="HAMAP-Rule" id="MF_01182"/>
    </source>
</evidence>
<dbReference type="SUPFAM" id="SSF48695">
    <property type="entry name" value="Multiheme cytochromes"/>
    <property type="match status" value="1"/>
</dbReference>
<keyword evidence="15" id="KW-1185">Reference proteome</keyword>
<comment type="caution">
    <text evidence="14">The sequence shown here is derived from an EMBL/GenBank/DDBJ whole genome shotgun (WGS) entry which is preliminary data.</text>
</comment>
<dbReference type="Pfam" id="PF02335">
    <property type="entry name" value="Cytochrom_C552"/>
    <property type="match status" value="1"/>
</dbReference>
<keyword evidence="10 13" id="KW-0560">Oxidoreductase</keyword>
<evidence type="ECO:0000256" key="3">
    <source>
        <dbReference type="ARBA" id="ARBA00022448"/>
    </source>
</evidence>
<dbReference type="PANTHER" id="PTHR30633">
    <property type="entry name" value="CYTOCHROME C-552 RESPIRATORY NITRITE REDUCTASE"/>
    <property type="match status" value="1"/>
</dbReference>
<accession>A0ABV2SQ43</accession>
<feature type="binding site" description="axial binding residue" evidence="13">
    <location>
        <position position="268"/>
    </location>
    <ligand>
        <name>heme c</name>
        <dbReference type="ChEBI" id="CHEBI:61717"/>
        <label>5</label>
    </ligand>
    <ligandPart>
        <name>Fe</name>
        <dbReference type="ChEBI" id="CHEBI:18248"/>
    </ligandPart>
</feature>
<feature type="binding site" description="covalent" evidence="13">
    <location>
        <position position="123"/>
    </location>
    <ligand>
        <name>heme c</name>
        <dbReference type="ChEBI" id="CHEBI:61717"/>
        <label>1</label>
    </ligand>
</feature>
<feature type="binding site" description="covalent" evidence="13">
    <location>
        <position position="275"/>
    </location>
    <ligand>
        <name>heme c</name>
        <dbReference type="ChEBI" id="CHEBI:61717"/>
        <label>4</label>
    </ligand>
</feature>
<feature type="binding site" evidence="13">
    <location>
        <position position="209"/>
    </location>
    <ligand>
        <name>Ca(2+)</name>
        <dbReference type="ChEBI" id="CHEBI:29108"/>
    </ligand>
</feature>
<feature type="binding site" description="covalent" evidence="13">
    <location>
        <position position="202"/>
    </location>
    <ligand>
        <name>heme c</name>
        <dbReference type="ChEBI" id="CHEBI:61717"/>
        <label>3</label>
    </ligand>
</feature>
<keyword evidence="3 13" id="KW-0813">Transport</keyword>
<comment type="subcellular location">
    <subcellularLocation>
        <location evidence="1">Cell envelope</location>
    </subcellularLocation>
    <subcellularLocation>
        <location evidence="13">Periplasm</location>
    </subcellularLocation>
</comment>
<dbReference type="Gene3D" id="1.20.140.10">
    <property type="entry name" value="Butyryl-CoA Dehydrogenase, subunit A, domain 3"/>
    <property type="match status" value="1"/>
</dbReference>
<evidence type="ECO:0000256" key="7">
    <source>
        <dbReference type="ARBA" id="ARBA00022764"/>
    </source>
</evidence>
<feature type="binding site" description="covalent" evidence="13">
    <location>
        <position position="158"/>
    </location>
    <ligand>
        <name>heme c</name>
        <dbReference type="ChEBI" id="CHEBI:61717"/>
        <label>2</label>
    </ligand>
</feature>
<dbReference type="GO" id="GO:0042279">
    <property type="term" value="F:nitrite reductase (cytochrome, ammonia-forming) activity"/>
    <property type="evidence" value="ECO:0007669"/>
    <property type="project" value="UniProtKB-EC"/>
</dbReference>
<feature type="binding site" evidence="13">
    <location>
        <position position="208"/>
    </location>
    <ligand>
        <name>Ca(2+)</name>
        <dbReference type="ChEBI" id="CHEBI:29108"/>
    </ligand>
</feature>
<dbReference type="EMBL" id="JBEWTB010000002">
    <property type="protein sequence ID" value="MET4759421.1"/>
    <property type="molecule type" value="Genomic_DNA"/>
</dbReference>
<feature type="binding site" description="covalent" evidence="13">
    <location>
        <position position="306"/>
    </location>
    <ligand>
        <name>heme c</name>
        <dbReference type="ChEBI" id="CHEBI:61717"/>
        <label>5</label>
    </ligand>
</feature>
<feature type="signal peptide" evidence="13">
    <location>
        <begin position="1"/>
        <end position="23"/>
    </location>
</feature>
<feature type="binding site" evidence="13">
    <location>
        <position position="256"/>
    </location>
    <ligand>
        <name>Ca(2+)</name>
        <dbReference type="ChEBI" id="CHEBI:29108"/>
    </ligand>
</feature>
<dbReference type="PANTHER" id="PTHR30633:SF0">
    <property type="entry name" value="CYTOCHROME C-552"/>
    <property type="match status" value="1"/>
</dbReference>
<dbReference type="EC" id="1.7.2.2" evidence="13"/>
<feature type="binding site" description="covalent" evidence="13">
    <location>
        <position position="205"/>
    </location>
    <ligand>
        <name>heme c</name>
        <dbReference type="ChEBI" id="CHEBI:61717"/>
        <label>3</label>
    </ligand>
</feature>
<dbReference type="Proteomes" id="UP001549366">
    <property type="component" value="Unassembled WGS sequence"/>
</dbReference>
<gene>
    <name evidence="13" type="primary">nrfA</name>
    <name evidence="14" type="ORF">V5J35_004613</name>
</gene>
<feature type="binding site" description="covalent" evidence="13">
    <location>
        <position position="278"/>
    </location>
    <ligand>
        <name>heme c</name>
        <dbReference type="ChEBI" id="CHEBI:61717"/>
        <label>4</label>
    </ligand>
</feature>
<comment type="similarity">
    <text evidence="2 13">Belongs to the cytochrome c-552 family.</text>
</comment>
<dbReference type="PIRSF" id="PIRSF000243">
    <property type="entry name" value="Cyt_c552"/>
    <property type="match status" value="1"/>
</dbReference>
<evidence type="ECO:0000256" key="9">
    <source>
        <dbReference type="ARBA" id="ARBA00022982"/>
    </source>
</evidence>
<feature type="binding site" evidence="13">
    <location>
        <position position="209"/>
    </location>
    <ligand>
        <name>substrate</name>
    </ligand>
</feature>
<evidence type="ECO:0000256" key="5">
    <source>
        <dbReference type="ARBA" id="ARBA00022723"/>
    </source>
</evidence>
<feature type="binding site" description="covalent" evidence="13">
    <location>
        <position position="309"/>
    </location>
    <ligand>
        <name>heme c</name>
        <dbReference type="ChEBI" id="CHEBI:61717"/>
        <label>5</label>
    </ligand>
</feature>
<comment type="function">
    <text evidence="13">Catalyzes the reduction of nitrite to ammonia, consuming six electrons in the process.</text>
</comment>
<dbReference type="HAMAP" id="MF_01182">
    <property type="entry name" value="Cytochrom_C552"/>
    <property type="match status" value="1"/>
</dbReference>
<feature type="binding site" evidence="13">
    <location>
        <position position="257"/>
    </location>
    <ligand>
        <name>substrate</name>
    </ligand>
</feature>
<feature type="binding site" description="axial binding residue" evidence="13">
    <location>
        <position position="385"/>
    </location>
    <ligand>
        <name>heme c</name>
        <dbReference type="ChEBI" id="CHEBI:61717"/>
        <label>4</label>
    </ligand>
    <ligandPart>
        <name>Fe</name>
        <dbReference type="ChEBI" id="CHEBI:18248"/>
    </ligandPart>
</feature>
<protein>
    <recommendedName>
        <fullName evidence="13">Cytochrome c-552</fullName>
        <ecNumber evidence="13">1.7.2.2</ecNumber>
    </recommendedName>
    <alternativeName>
        <fullName evidence="13">Ammonia-forming cytochrome c nitrite reductase</fullName>
        <shortName evidence="13">Cytochrome c nitrite reductase</shortName>
    </alternativeName>
</protein>
<evidence type="ECO:0000256" key="1">
    <source>
        <dbReference type="ARBA" id="ARBA00004196"/>
    </source>
</evidence>
<reference evidence="14 15" key="1">
    <citation type="submission" date="2024-06" db="EMBL/GenBank/DDBJ databases">
        <title>Genomic Encyclopedia of Type Strains, Phase V (KMG-V): Genome sequencing to study the core and pangenomes of soil and plant-associated prokaryotes.</title>
        <authorList>
            <person name="Whitman W."/>
        </authorList>
    </citation>
    <scope>NUCLEOTIDE SEQUENCE [LARGE SCALE GENOMIC DNA]</scope>
    <source>
        <strain evidence="14 15">NE40</strain>
    </source>
</reference>
<keyword evidence="9 13" id="KW-0249">Electron transport</keyword>
<dbReference type="NCBIfam" id="NF008339">
    <property type="entry name" value="PRK11125.1"/>
    <property type="match status" value="1"/>
</dbReference>
<dbReference type="InterPro" id="IPR036280">
    <property type="entry name" value="Multihaem_cyt_sf"/>
</dbReference>
<feature type="binding site" description="axial binding residue" evidence="13">
    <location>
        <position position="92"/>
    </location>
    <ligand>
        <name>heme c</name>
        <dbReference type="ChEBI" id="CHEBI:61717"/>
        <label>3</label>
    </ligand>
    <ligandPart>
        <name>Fe</name>
        <dbReference type="ChEBI" id="CHEBI:18248"/>
    </ligandPart>
</feature>